<sequence>MTSIQMTARIDPQADTATVTLQLVIDGQEVSSAEVTPAEMRQALAPARALLGTNAEEALTTVETEITAALKDRAAVSLAAQKRVAAAAKAWTTATTPTA</sequence>
<dbReference type="EMBL" id="CADCTW010000097">
    <property type="protein sequence ID" value="CAA9324113.1"/>
    <property type="molecule type" value="Genomic_DNA"/>
</dbReference>
<proteinExistence type="predicted"/>
<dbReference type="AlphaFoldDB" id="A0A6J4L509"/>
<reference evidence="1" key="1">
    <citation type="submission" date="2020-02" db="EMBL/GenBank/DDBJ databases">
        <authorList>
            <person name="Meier V. D."/>
        </authorList>
    </citation>
    <scope>NUCLEOTIDE SEQUENCE</scope>
    <source>
        <strain evidence="1">AVDCRST_MAG68</strain>
    </source>
</reference>
<gene>
    <name evidence="1" type="ORF">AVDCRST_MAG68-2134</name>
</gene>
<name>A0A6J4L509_9BACT</name>
<evidence type="ECO:0000313" key="1">
    <source>
        <dbReference type="EMBL" id="CAA9324113.1"/>
    </source>
</evidence>
<accession>A0A6J4L509</accession>
<organism evidence="1">
    <name type="scientific">uncultured Gemmatimonadota bacterium</name>
    <dbReference type="NCBI Taxonomy" id="203437"/>
    <lineage>
        <taxon>Bacteria</taxon>
        <taxon>Pseudomonadati</taxon>
        <taxon>Gemmatimonadota</taxon>
        <taxon>environmental samples</taxon>
    </lineage>
</organism>
<protein>
    <submittedName>
        <fullName evidence="1">Uncharacterized protein</fullName>
    </submittedName>
</protein>